<dbReference type="RefSeq" id="WP_056966317.1">
    <property type="nucleotide sequence ID" value="NZ_AYYQ01000030.1"/>
</dbReference>
<dbReference type="GO" id="GO:0006355">
    <property type="term" value="P:regulation of DNA-templated transcription"/>
    <property type="evidence" value="ECO:0007669"/>
    <property type="project" value="InterPro"/>
</dbReference>
<dbReference type="SMART" id="SM00422">
    <property type="entry name" value="HTH_MERR"/>
    <property type="match status" value="1"/>
</dbReference>
<dbReference type="PATRIC" id="fig|1423781.4.peg.1472"/>
<gene>
    <name evidence="2" type="ORF">FD06_GL001423</name>
</gene>
<dbReference type="InterPro" id="IPR000551">
    <property type="entry name" value="MerR-type_HTH_dom"/>
</dbReference>
<dbReference type="STRING" id="1423781.FD06_GL001423"/>
<protein>
    <recommendedName>
        <fullName evidence="1">HTH merR-type domain-containing protein</fullName>
    </recommendedName>
</protein>
<comment type="caution">
    <text evidence="2">The sequence shown here is derived from an EMBL/GenBank/DDBJ whole genome shotgun (WGS) entry which is preliminary data.</text>
</comment>
<dbReference type="SUPFAM" id="SSF46955">
    <property type="entry name" value="Putative DNA-binding domain"/>
    <property type="match status" value="1"/>
</dbReference>
<evidence type="ECO:0000313" key="2">
    <source>
        <dbReference type="EMBL" id="KRM68209.1"/>
    </source>
</evidence>
<dbReference type="InterPro" id="IPR009061">
    <property type="entry name" value="DNA-bd_dom_put_sf"/>
</dbReference>
<dbReference type="AlphaFoldDB" id="A0A0R2AM11"/>
<dbReference type="GO" id="GO:0003677">
    <property type="term" value="F:DNA binding"/>
    <property type="evidence" value="ECO:0007669"/>
    <property type="project" value="InterPro"/>
</dbReference>
<feature type="domain" description="HTH merR-type" evidence="1">
    <location>
        <begin position="26"/>
        <end position="95"/>
    </location>
</feature>
<evidence type="ECO:0000313" key="3">
    <source>
        <dbReference type="Proteomes" id="UP000052012"/>
    </source>
</evidence>
<reference evidence="2 3" key="1">
    <citation type="journal article" date="2015" name="Genome Announc.">
        <title>Expanding the biotechnology potential of lactobacilli through comparative genomics of 213 strains and associated genera.</title>
        <authorList>
            <person name="Sun Z."/>
            <person name="Harris H.M."/>
            <person name="McCann A."/>
            <person name="Guo C."/>
            <person name="Argimon S."/>
            <person name="Zhang W."/>
            <person name="Yang X."/>
            <person name="Jeffery I.B."/>
            <person name="Cooney J.C."/>
            <person name="Kagawa T.F."/>
            <person name="Liu W."/>
            <person name="Song Y."/>
            <person name="Salvetti E."/>
            <person name="Wrobel A."/>
            <person name="Rasinkangas P."/>
            <person name="Parkhill J."/>
            <person name="Rea M.C."/>
            <person name="O'Sullivan O."/>
            <person name="Ritari J."/>
            <person name="Douillard F.P."/>
            <person name="Paul Ross R."/>
            <person name="Yang R."/>
            <person name="Briner A.E."/>
            <person name="Felis G.E."/>
            <person name="de Vos W.M."/>
            <person name="Barrangou R."/>
            <person name="Klaenhammer T.R."/>
            <person name="Caufield P.W."/>
            <person name="Cui Y."/>
            <person name="Zhang H."/>
            <person name="O'Toole P.W."/>
        </authorList>
    </citation>
    <scope>NUCLEOTIDE SEQUENCE [LARGE SCALE GENOMIC DNA]</scope>
    <source>
        <strain evidence="2 3">DSM 23829</strain>
    </source>
</reference>
<organism evidence="2 3">
    <name type="scientific">Apilactobacillus ozensis DSM 23829 = JCM 17196</name>
    <dbReference type="NCBI Taxonomy" id="1423781"/>
    <lineage>
        <taxon>Bacteria</taxon>
        <taxon>Bacillati</taxon>
        <taxon>Bacillota</taxon>
        <taxon>Bacilli</taxon>
        <taxon>Lactobacillales</taxon>
        <taxon>Lactobacillaceae</taxon>
        <taxon>Apilactobacillus</taxon>
    </lineage>
</organism>
<name>A0A0R2AM11_9LACO</name>
<keyword evidence="3" id="KW-1185">Reference proteome</keyword>
<evidence type="ECO:0000259" key="1">
    <source>
        <dbReference type="PROSITE" id="PS50937"/>
    </source>
</evidence>
<accession>A0A0R2AM11</accession>
<dbReference type="PROSITE" id="PS50937">
    <property type="entry name" value="HTH_MERR_2"/>
    <property type="match status" value="1"/>
</dbReference>
<dbReference type="Pfam" id="PF13411">
    <property type="entry name" value="MerR_1"/>
    <property type="match status" value="1"/>
</dbReference>
<sequence length="152" mass="17346">MKNISSEEIKDYSKRIGDIIKKSQFEIGIGQIVKMTGISATQIRYWDQKGYIQSEKTNKNKNKQYSYHSLIKIQLIKSFLDSGFTLACAAQKASIFDETGNIIKKMLENRFNGLSVIDNHPAINMGSLSDNENEKVYFIDKGNQTEIKIIKK</sequence>
<dbReference type="CDD" id="cd01105">
    <property type="entry name" value="HTH_GlnR-like"/>
    <property type="match status" value="1"/>
</dbReference>
<proteinExistence type="predicted"/>
<dbReference type="EMBL" id="AYYQ01000030">
    <property type="protein sequence ID" value="KRM68209.1"/>
    <property type="molecule type" value="Genomic_DNA"/>
</dbReference>
<dbReference type="Gene3D" id="1.10.1660.10">
    <property type="match status" value="1"/>
</dbReference>
<dbReference type="Proteomes" id="UP000052012">
    <property type="component" value="Unassembled WGS sequence"/>
</dbReference>